<reference evidence="1 2" key="1">
    <citation type="submission" date="2023-06" db="EMBL/GenBank/DDBJ databases">
        <title>Pelomonas sp. PFR6 16S ribosomal RNA gene Genome sequencing and assembly.</title>
        <authorList>
            <person name="Woo H."/>
        </authorList>
    </citation>
    <scope>NUCLEOTIDE SEQUENCE [LARGE SCALE GENOMIC DNA]</scope>
    <source>
        <strain evidence="1 2">PFR6</strain>
    </source>
</reference>
<keyword evidence="2" id="KW-1185">Reference proteome</keyword>
<dbReference type="RefSeq" id="WP_290358650.1">
    <property type="nucleotide sequence ID" value="NZ_JAUHHC010000002.1"/>
</dbReference>
<evidence type="ECO:0000313" key="2">
    <source>
        <dbReference type="Proteomes" id="UP001228044"/>
    </source>
</evidence>
<accession>A0ABT8DQQ5</accession>
<sequence>MLSLLEAVAEPPATAEQATSWVDKRGTLLHPGMQQLQSAIDSHLAFVARIAAANGARNQQQGAVMSEALGQGLASEGIDMQRMQRDPAYAQSVQERIRRMSPAEQMAFAQRMSQPLNSDRRFVNQAQAMVEDAPAMRAAASAGEAYVRAQPQRLAQASAIWAEAEKEVERIRARRLVAGVPKPATEWDNIGCDKACRGQWDAYAAKMLPLMIARDTEILAVRRAALQRQRAAVLAELKSADQHLSASAYGAASRSDVNQSAIVAYDQAAIAEIVALRERTIDAVKSAAIVAHCGKQLVLVPLAACS</sequence>
<proteinExistence type="predicted"/>
<name>A0ABT8DQQ5_9BURK</name>
<protein>
    <submittedName>
        <fullName evidence="1">Uncharacterized protein</fullName>
    </submittedName>
</protein>
<organism evidence="1 2">
    <name type="scientific">Roseateles violae</name>
    <dbReference type="NCBI Taxonomy" id="3058042"/>
    <lineage>
        <taxon>Bacteria</taxon>
        <taxon>Pseudomonadati</taxon>
        <taxon>Pseudomonadota</taxon>
        <taxon>Betaproteobacteria</taxon>
        <taxon>Burkholderiales</taxon>
        <taxon>Sphaerotilaceae</taxon>
        <taxon>Roseateles</taxon>
    </lineage>
</organism>
<gene>
    <name evidence="1" type="ORF">QWJ38_08665</name>
</gene>
<dbReference type="Proteomes" id="UP001228044">
    <property type="component" value="Unassembled WGS sequence"/>
</dbReference>
<dbReference type="EMBL" id="JAUHHC010000002">
    <property type="protein sequence ID" value="MDN3920346.1"/>
    <property type="molecule type" value="Genomic_DNA"/>
</dbReference>
<comment type="caution">
    <text evidence="1">The sequence shown here is derived from an EMBL/GenBank/DDBJ whole genome shotgun (WGS) entry which is preliminary data.</text>
</comment>
<evidence type="ECO:0000313" key="1">
    <source>
        <dbReference type="EMBL" id="MDN3920346.1"/>
    </source>
</evidence>